<evidence type="ECO:0000256" key="1">
    <source>
        <dbReference type="SAM" id="Coils"/>
    </source>
</evidence>
<keyword evidence="3" id="KW-1185">Reference proteome</keyword>
<gene>
    <name evidence="2" type="ORF">VB248_12485</name>
</gene>
<protein>
    <submittedName>
        <fullName evidence="2">Uncharacterized protein</fullName>
    </submittedName>
</protein>
<comment type="caution">
    <text evidence="2">The sequence shown here is derived from an EMBL/GenBank/DDBJ whole genome shotgun (WGS) entry which is preliminary data.</text>
</comment>
<feature type="coiled-coil region" evidence="1">
    <location>
        <begin position="69"/>
        <end position="96"/>
    </location>
</feature>
<proteinExistence type="predicted"/>
<sequence length="141" mass="15935">MNEIRTGRALQLEGLQNATNKVTLGFKCDAGTKIQLAQEAQQIGMTLSEYVDTLIASRKSKTPPSLSNTSELATKIDFLQREIQNLRKKVGFYENDLLKKAFQTRQGQRLEYKNIHGEKVSKTISQIEDIYTILLDSVKLS</sequence>
<organism evidence="2 3">
    <name type="scientific">Arcicella rigui</name>
    <dbReference type="NCBI Taxonomy" id="797020"/>
    <lineage>
        <taxon>Bacteria</taxon>
        <taxon>Pseudomonadati</taxon>
        <taxon>Bacteroidota</taxon>
        <taxon>Cytophagia</taxon>
        <taxon>Cytophagales</taxon>
        <taxon>Flectobacillaceae</taxon>
        <taxon>Arcicella</taxon>
    </lineage>
</organism>
<accession>A0ABU5QAW1</accession>
<keyword evidence="1" id="KW-0175">Coiled coil</keyword>
<evidence type="ECO:0000313" key="3">
    <source>
        <dbReference type="Proteomes" id="UP001302949"/>
    </source>
</evidence>
<dbReference type="Proteomes" id="UP001302949">
    <property type="component" value="Unassembled WGS sequence"/>
</dbReference>
<dbReference type="EMBL" id="JAYFUM010000014">
    <property type="protein sequence ID" value="MEA5139961.1"/>
    <property type="molecule type" value="Genomic_DNA"/>
</dbReference>
<dbReference type="RefSeq" id="WP_323297120.1">
    <property type="nucleotide sequence ID" value="NZ_JAYFUM010000014.1"/>
</dbReference>
<evidence type="ECO:0000313" key="2">
    <source>
        <dbReference type="EMBL" id="MEA5139961.1"/>
    </source>
</evidence>
<reference evidence="2 3" key="1">
    <citation type="submission" date="2023-12" db="EMBL/GenBank/DDBJ databases">
        <title>Novel species of the genus Arcicella isolated from rivers.</title>
        <authorList>
            <person name="Lu H."/>
        </authorList>
    </citation>
    <scope>NUCLEOTIDE SEQUENCE [LARGE SCALE GENOMIC DNA]</scope>
    <source>
        <strain evidence="2 3">KCTC 23307</strain>
    </source>
</reference>
<name>A0ABU5QAW1_9BACT</name>